<evidence type="ECO:0000313" key="12">
    <source>
        <dbReference type="EMBL" id="NEG70471.1"/>
    </source>
</evidence>
<gene>
    <name evidence="12" type="ORF">F6S87_07670</name>
</gene>
<dbReference type="GO" id="GO:0005524">
    <property type="term" value="F:ATP binding"/>
    <property type="evidence" value="ECO:0007669"/>
    <property type="project" value="UniProtKB-KW"/>
</dbReference>
<evidence type="ECO:0000256" key="6">
    <source>
        <dbReference type="ARBA" id="ARBA00022777"/>
    </source>
</evidence>
<feature type="transmembrane region" description="Helical" evidence="10">
    <location>
        <begin position="587"/>
        <end position="605"/>
    </location>
</feature>
<dbReference type="GO" id="GO:0000155">
    <property type="term" value="F:phosphorelay sensor kinase activity"/>
    <property type="evidence" value="ECO:0007669"/>
    <property type="project" value="InterPro"/>
</dbReference>
<evidence type="ECO:0000259" key="11">
    <source>
        <dbReference type="SMART" id="SM00387"/>
    </source>
</evidence>
<feature type="compositionally biased region" description="Basic and acidic residues" evidence="9">
    <location>
        <begin position="874"/>
        <end position="883"/>
    </location>
</feature>
<evidence type="ECO:0000256" key="8">
    <source>
        <dbReference type="ARBA" id="ARBA00023012"/>
    </source>
</evidence>
<feature type="transmembrane region" description="Helical" evidence="10">
    <location>
        <begin position="233"/>
        <end position="255"/>
    </location>
</feature>
<dbReference type="EC" id="2.7.13.3" evidence="2"/>
<feature type="transmembrane region" description="Helical" evidence="10">
    <location>
        <begin position="114"/>
        <end position="136"/>
    </location>
</feature>
<evidence type="ECO:0000256" key="9">
    <source>
        <dbReference type="SAM" id="MobiDB-lite"/>
    </source>
</evidence>
<keyword evidence="10" id="KW-0472">Membrane</keyword>
<dbReference type="PANTHER" id="PTHR24421">
    <property type="entry name" value="NITRATE/NITRITE SENSOR PROTEIN NARX-RELATED"/>
    <property type="match status" value="1"/>
</dbReference>
<evidence type="ECO:0000256" key="1">
    <source>
        <dbReference type="ARBA" id="ARBA00000085"/>
    </source>
</evidence>
<dbReference type="InterPro" id="IPR055558">
    <property type="entry name" value="DUF7134"/>
</dbReference>
<dbReference type="Gene3D" id="1.20.5.1930">
    <property type="match status" value="2"/>
</dbReference>
<dbReference type="CDD" id="cd16917">
    <property type="entry name" value="HATPase_UhpB-NarQ-NarX-like"/>
    <property type="match status" value="1"/>
</dbReference>
<keyword evidence="5" id="KW-0547">Nucleotide-binding</keyword>
<dbReference type="Proteomes" id="UP000469292">
    <property type="component" value="Unassembled WGS sequence"/>
</dbReference>
<evidence type="ECO:0000256" key="10">
    <source>
        <dbReference type="SAM" id="Phobius"/>
    </source>
</evidence>
<keyword evidence="3" id="KW-0597">Phosphoprotein</keyword>
<protein>
    <recommendedName>
        <fullName evidence="2">histidine kinase</fullName>
        <ecNumber evidence="2">2.7.13.3</ecNumber>
    </recommendedName>
</protein>
<keyword evidence="10" id="KW-0812">Transmembrane</keyword>
<evidence type="ECO:0000256" key="7">
    <source>
        <dbReference type="ARBA" id="ARBA00022840"/>
    </source>
</evidence>
<feature type="domain" description="Histidine kinase/HSP90-like ATPase" evidence="11">
    <location>
        <begin position="408"/>
        <end position="503"/>
    </location>
</feature>
<organism evidence="12 13">
    <name type="scientific">Bifidobacterium choloepi</name>
    <dbReference type="NCBI Taxonomy" id="2614131"/>
    <lineage>
        <taxon>Bacteria</taxon>
        <taxon>Bacillati</taxon>
        <taxon>Actinomycetota</taxon>
        <taxon>Actinomycetes</taxon>
        <taxon>Bifidobacteriales</taxon>
        <taxon>Bifidobacteriaceae</taxon>
        <taxon>Bifidobacterium</taxon>
    </lineage>
</organism>
<keyword evidence="4" id="KW-0808">Transferase</keyword>
<name>A0A6I5N9J4_9BIFI</name>
<dbReference type="InterPro" id="IPR036890">
    <property type="entry name" value="HATPase_C_sf"/>
</dbReference>
<evidence type="ECO:0000313" key="13">
    <source>
        <dbReference type="Proteomes" id="UP000469292"/>
    </source>
</evidence>
<dbReference type="SUPFAM" id="SSF55874">
    <property type="entry name" value="ATPase domain of HSP90 chaperone/DNA topoisomerase II/histidine kinase"/>
    <property type="match status" value="1"/>
</dbReference>
<evidence type="ECO:0000256" key="4">
    <source>
        <dbReference type="ARBA" id="ARBA00022679"/>
    </source>
</evidence>
<feature type="transmembrane region" description="Helical" evidence="10">
    <location>
        <begin position="85"/>
        <end position="107"/>
    </location>
</feature>
<feature type="transmembrane region" description="Helical" evidence="10">
    <location>
        <begin position="559"/>
        <end position="581"/>
    </location>
</feature>
<dbReference type="InterPro" id="IPR011712">
    <property type="entry name" value="Sig_transdc_His_kin_sub3_dim/P"/>
</dbReference>
<evidence type="ECO:0000256" key="2">
    <source>
        <dbReference type="ARBA" id="ARBA00012438"/>
    </source>
</evidence>
<dbReference type="AlphaFoldDB" id="A0A6I5N9J4"/>
<keyword evidence="13" id="KW-1185">Reference proteome</keyword>
<dbReference type="GO" id="GO:0046983">
    <property type="term" value="F:protein dimerization activity"/>
    <property type="evidence" value="ECO:0007669"/>
    <property type="project" value="InterPro"/>
</dbReference>
<comment type="caution">
    <text evidence="12">The sequence shown here is derived from an EMBL/GenBank/DDBJ whole genome shotgun (WGS) entry which is preliminary data.</text>
</comment>
<dbReference type="EMBL" id="VYSG01000003">
    <property type="protein sequence ID" value="NEG70471.1"/>
    <property type="molecule type" value="Genomic_DNA"/>
</dbReference>
<keyword evidence="8" id="KW-0902">Two-component regulatory system</keyword>
<dbReference type="InterPro" id="IPR003594">
    <property type="entry name" value="HATPase_dom"/>
</dbReference>
<dbReference type="Gene3D" id="3.30.565.10">
    <property type="entry name" value="Histidine kinase-like ATPase, C-terminal domain"/>
    <property type="match status" value="1"/>
</dbReference>
<keyword evidence="6" id="KW-0418">Kinase</keyword>
<dbReference type="PANTHER" id="PTHR24421:SF10">
    <property type="entry name" value="NITRATE_NITRITE SENSOR PROTEIN NARQ"/>
    <property type="match status" value="1"/>
</dbReference>
<feature type="transmembrane region" description="Helical" evidence="10">
    <location>
        <begin position="617"/>
        <end position="643"/>
    </location>
</feature>
<proteinExistence type="predicted"/>
<sequence length="883" mass="94297">MATAVPPPEDGWRGGKNRAIVVDMATTDTTQATGTSAASTVPPTRFTRLVGWFRRRPLVADTFGALSLFAVCGLMSDSTMVGPGLLFHVGATGMLLWTVALCLPFAARRRWPRLAAIAFIVVAALQIVLGPALLPADFVALPMLFSSIVYGHRRRARGYVAAAFVLVVLDAAALTSSETLGPLLAWNDPSIMRHLLAMGMTSEEANATLYTAFCSGLLDGSMRAADCTYPWRATFLLYLALMAAVVGFVCVLGFWHRARRRTVEALRERNAALVARDREAAEVAAEAERARIARDMHDVVAHTLSIIIVQSDGGRYAGVDDVAVARSTMETIRHEAGRALADMQRLLGVFSDDRPRGDDDRGTAGGKRRGYRDIPALVAENRLPRRMRTMTVRRVVDGTPRPDRLSGAAGEAAYRLVQESLTNARKYAGAGAHVVVSETWAPTSLTIDVTDDGQGAAAALDGHRAGYGLIGMRERVGAVGGSVAAGPGAAGGFRVRGSFPLDSGDRQPGATSAGQRTAAGAVAAIADDSAGDNDGRKSRTGRFVAAVERVSLACQRHYVAIDVATALLLLAVFGATSPFFSFDGVDVAVPLRVLFSAPFVLPLAIRRRFPQSCAAIVAIWSALSLCCIPYLPSCCFLVVVAVYSVSLYGPPSAKRWIWTAVVVDSLLFGARCATELLGVRTLAGLLAGGLPADASATMNDAVIGAVEFTATAFLWCAIAILFGSWRRVGETNARVLAAREQALVEEQRQRAKTAANDERRRIANEIREDVTGTLGRVVDEADAALAMVDDDPTPERISAAFADIGREGRAALARMRELLAVLRTTGRSDVDNSDDSSAGDRHEQPRLRPAASLDEQLRNRPRGTTVGENTGDEEGSREHHDHE</sequence>
<dbReference type="Pfam" id="PF23539">
    <property type="entry name" value="DUF7134"/>
    <property type="match status" value="2"/>
</dbReference>
<evidence type="ECO:0000256" key="3">
    <source>
        <dbReference type="ARBA" id="ARBA00022553"/>
    </source>
</evidence>
<keyword evidence="7" id="KW-0067">ATP-binding</keyword>
<comment type="catalytic activity">
    <reaction evidence="1">
        <text>ATP + protein L-histidine = ADP + protein N-phospho-L-histidine.</text>
        <dbReference type="EC" id="2.7.13.3"/>
    </reaction>
</comment>
<feature type="region of interest" description="Disordered" evidence="9">
    <location>
        <begin position="826"/>
        <end position="883"/>
    </location>
</feature>
<accession>A0A6I5N9J4</accession>
<dbReference type="Pfam" id="PF02518">
    <property type="entry name" value="HATPase_c"/>
    <property type="match status" value="1"/>
</dbReference>
<dbReference type="GO" id="GO:0016020">
    <property type="term" value="C:membrane"/>
    <property type="evidence" value="ECO:0007669"/>
    <property type="project" value="InterPro"/>
</dbReference>
<keyword evidence="10" id="KW-1133">Transmembrane helix</keyword>
<evidence type="ECO:0000256" key="5">
    <source>
        <dbReference type="ARBA" id="ARBA00022741"/>
    </source>
</evidence>
<feature type="transmembrane region" description="Helical" evidence="10">
    <location>
        <begin position="701"/>
        <end position="722"/>
    </location>
</feature>
<dbReference type="Pfam" id="PF07730">
    <property type="entry name" value="HisKA_3"/>
    <property type="match status" value="1"/>
</dbReference>
<reference evidence="12 13" key="1">
    <citation type="submission" date="2019-09" db="EMBL/GenBank/DDBJ databases">
        <title>Phylogenetic characterization of a novel taxon of the genus Bifidobacterium: Bifidobacterium choloepi sp. nov.</title>
        <authorList>
            <person name="Modesto M."/>
            <person name="Satti M."/>
        </authorList>
    </citation>
    <scope>NUCLEOTIDE SEQUENCE [LARGE SCALE GENOMIC DNA]</scope>
    <source>
        <strain evidence="12 13">BRDM6</strain>
    </source>
</reference>
<dbReference type="InterPro" id="IPR050482">
    <property type="entry name" value="Sensor_HK_TwoCompSys"/>
</dbReference>
<dbReference type="SMART" id="SM00387">
    <property type="entry name" value="HATPase_c"/>
    <property type="match status" value="1"/>
</dbReference>